<name>A0A1A9HZ81_9BACT</name>
<dbReference type="AlphaFoldDB" id="A0A1A9HZ81"/>
<protein>
    <recommendedName>
        <fullName evidence="3">BioF2-like acetyltransferase domain-containing protein</fullName>
    </recommendedName>
</protein>
<keyword evidence="2" id="KW-1185">Reference proteome</keyword>
<gene>
    <name evidence="1" type="ORF">A8C56_05845</name>
</gene>
<dbReference type="Proteomes" id="UP000077667">
    <property type="component" value="Chromosome"/>
</dbReference>
<dbReference type="EMBL" id="CP015772">
    <property type="protein sequence ID" value="ANH80573.1"/>
    <property type="molecule type" value="Genomic_DNA"/>
</dbReference>
<dbReference type="KEGG" id="nia:A8C56_05845"/>
<evidence type="ECO:0000313" key="2">
    <source>
        <dbReference type="Proteomes" id="UP000077667"/>
    </source>
</evidence>
<evidence type="ECO:0008006" key="3">
    <source>
        <dbReference type="Google" id="ProtNLM"/>
    </source>
</evidence>
<dbReference type="InterPro" id="IPR016181">
    <property type="entry name" value="Acyl_CoA_acyltransferase"/>
</dbReference>
<proteinExistence type="predicted"/>
<dbReference type="OrthoDB" id="1113003at2"/>
<dbReference type="Gene3D" id="3.40.630.30">
    <property type="match status" value="1"/>
</dbReference>
<dbReference type="SUPFAM" id="SSF55729">
    <property type="entry name" value="Acyl-CoA N-acyltransferases (Nat)"/>
    <property type="match status" value="1"/>
</dbReference>
<accession>A0A1A9HZ81</accession>
<sequence>MEIHFFKREQLNIRQWDAFIRKSIQYRIYASSIWLDAFSPGWGALINKDYSAVMPLTIKKKYGISYLAQPRFTQQLGFYSGMPVTDAIKDEFIESARERFPFAEININEAPAQPSQQKKNYTLALDKNYALIRASYYKSLINNSLKPALKQQLTYCTEPNIHEAVNTYRQLYRGKMGLDNKCYSQLTQLAVQMFATGNCFTRQVNRNNELLAISLFFRDEQRIYNICSATTAAGRKANANPFLYDRLIQEFAASGLILDFEGSNIAGIEAFYKKFGATLEPYYFIKWNRLKWPYRVFKK</sequence>
<organism evidence="1 2">
    <name type="scientific">Niabella ginsenosidivorans</name>
    <dbReference type="NCBI Taxonomy" id="1176587"/>
    <lineage>
        <taxon>Bacteria</taxon>
        <taxon>Pseudomonadati</taxon>
        <taxon>Bacteroidota</taxon>
        <taxon>Chitinophagia</taxon>
        <taxon>Chitinophagales</taxon>
        <taxon>Chitinophagaceae</taxon>
        <taxon>Niabella</taxon>
    </lineage>
</organism>
<reference evidence="1 2" key="1">
    <citation type="submission" date="2016-05" db="EMBL/GenBank/DDBJ databases">
        <title>Niabella ginsenosidivorans BS26 whole genome sequencing.</title>
        <authorList>
            <person name="Im W.T."/>
            <person name="Siddiqi M.Z."/>
        </authorList>
    </citation>
    <scope>NUCLEOTIDE SEQUENCE [LARGE SCALE GENOMIC DNA]</scope>
    <source>
        <strain evidence="1 2">BS26</strain>
    </source>
</reference>
<evidence type="ECO:0000313" key="1">
    <source>
        <dbReference type="EMBL" id="ANH80573.1"/>
    </source>
</evidence>
<dbReference type="RefSeq" id="WP_067753274.1">
    <property type="nucleotide sequence ID" value="NZ_CP015772.1"/>
</dbReference>
<dbReference type="STRING" id="1176587.A8C56_05845"/>